<comment type="caution">
    <text evidence="2">The sequence shown here is derived from an EMBL/GenBank/DDBJ whole genome shotgun (WGS) entry which is preliminary data.</text>
</comment>
<keyword evidence="3" id="KW-1185">Reference proteome</keyword>
<evidence type="ECO:0000313" key="2">
    <source>
        <dbReference type="EMBL" id="KAJ6257725.1"/>
    </source>
</evidence>
<name>A0AAD6NGS6_DREDA</name>
<dbReference type="Proteomes" id="UP001221413">
    <property type="component" value="Unassembled WGS sequence"/>
</dbReference>
<evidence type="ECO:0000313" key="3">
    <source>
        <dbReference type="Proteomes" id="UP001221413"/>
    </source>
</evidence>
<feature type="region of interest" description="Disordered" evidence="1">
    <location>
        <begin position="190"/>
        <end position="236"/>
    </location>
</feature>
<reference evidence="2" key="1">
    <citation type="submission" date="2023-01" db="EMBL/GenBank/DDBJ databases">
        <title>The chitinases involved in constricting ring structure development in the nematode-trapping fungus Drechslerella dactyloides.</title>
        <authorList>
            <person name="Wang R."/>
            <person name="Zhang L."/>
            <person name="Tang P."/>
            <person name="Li S."/>
            <person name="Liang L."/>
        </authorList>
    </citation>
    <scope>NUCLEOTIDE SEQUENCE</scope>
    <source>
        <strain evidence="2">YMF1.00031</strain>
    </source>
</reference>
<organism evidence="2 3">
    <name type="scientific">Drechslerella dactyloides</name>
    <name type="common">Nematode-trapping fungus</name>
    <name type="synonym">Arthrobotrys dactyloides</name>
    <dbReference type="NCBI Taxonomy" id="74499"/>
    <lineage>
        <taxon>Eukaryota</taxon>
        <taxon>Fungi</taxon>
        <taxon>Dikarya</taxon>
        <taxon>Ascomycota</taxon>
        <taxon>Pezizomycotina</taxon>
        <taxon>Orbiliomycetes</taxon>
        <taxon>Orbiliales</taxon>
        <taxon>Orbiliaceae</taxon>
        <taxon>Drechslerella</taxon>
    </lineage>
</organism>
<dbReference type="AlphaFoldDB" id="A0AAD6NGS6"/>
<evidence type="ECO:0000256" key="1">
    <source>
        <dbReference type="SAM" id="MobiDB-lite"/>
    </source>
</evidence>
<dbReference type="EMBL" id="JAQGDS010000010">
    <property type="protein sequence ID" value="KAJ6257725.1"/>
    <property type="molecule type" value="Genomic_DNA"/>
</dbReference>
<proteinExistence type="predicted"/>
<sequence>MHYDTIIEYCTIPYGIPGYLAAGTCCVRTHAYVCFICSSQTCLHAASDPHRTILISYHITPSHIHRTQYNTHTHHTQEPLTPSSPAISHLPLDLDITDFDLDITLDDAAYLYTLATYPPSPFDIDLRDLGLDVDLDLALIPSLLPLPAEYIPTLLPLPMQMAMHMHMDMFPLPGGNVHPIHTHTQSYIQTHTHTHTNSHPPPPYSHADANIGSSSGGGGSSGNNMESNTMTPNNPTDHRIAALQQAIRDGTVTANQTRNVQRVIADLRDGVEWSLYQDGVRVTHETRNFSRLLWKEAVTGAAVAAA</sequence>
<accession>A0AAD6NGS6</accession>
<protein>
    <submittedName>
        <fullName evidence="2">Uncharacterized protein</fullName>
    </submittedName>
</protein>
<feature type="compositionally biased region" description="Polar residues" evidence="1">
    <location>
        <begin position="223"/>
        <end position="235"/>
    </location>
</feature>
<gene>
    <name evidence="2" type="ORF">Dda_7513</name>
</gene>